<evidence type="ECO:0000313" key="2">
    <source>
        <dbReference type="Proteomes" id="UP000294855"/>
    </source>
</evidence>
<dbReference type="OrthoDB" id="225642at2157"/>
<protein>
    <submittedName>
        <fullName evidence="1">Uncharacterized protein</fullName>
    </submittedName>
</protein>
<organism evidence="1 2">
    <name type="scientific">Methanimicrococcus blatticola</name>
    <dbReference type="NCBI Taxonomy" id="91560"/>
    <lineage>
        <taxon>Archaea</taxon>
        <taxon>Methanobacteriati</taxon>
        <taxon>Methanobacteriota</taxon>
        <taxon>Stenosarchaea group</taxon>
        <taxon>Methanomicrobia</taxon>
        <taxon>Methanosarcinales</taxon>
        <taxon>Methanosarcinaceae</taxon>
        <taxon>Methanimicrococcus</taxon>
    </lineage>
</organism>
<gene>
    <name evidence="1" type="ORF">C7391_0382</name>
</gene>
<evidence type="ECO:0000313" key="1">
    <source>
        <dbReference type="EMBL" id="TDQ71275.1"/>
    </source>
</evidence>
<dbReference type="EMBL" id="SNYS01000005">
    <property type="protein sequence ID" value="TDQ71275.1"/>
    <property type="molecule type" value="Genomic_DNA"/>
</dbReference>
<keyword evidence="2" id="KW-1185">Reference proteome</keyword>
<sequence length="206" mass="22909">MTNIGRELLNVPFGEMVTQIASSIAQSQAELDRESIEILKMMGDKENAPVTLPHMRYKDGKFEDVDITTSMIGAGFQPTFYQFADTVIEVKMAMSVAQGSEYERKTSGEVKSTSTSAVRSGRNYSYRSVVTSTPIDATYTSKYNFNQEGSSLLRTRLVPVPPNTIVQRQIDLRAQAMQLEFDLEAKKLESEIAQAAADMEAKEAKK</sequence>
<dbReference type="Proteomes" id="UP000294855">
    <property type="component" value="Unassembled WGS sequence"/>
</dbReference>
<reference evidence="1 2" key="1">
    <citation type="submission" date="2019-03" db="EMBL/GenBank/DDBJ databases">
        <title>Genomic Encyclopedia of Type Strains, Phase IV (KMG-IV): sequencing the most valuable type-strain genomes for metagenomic binning, comparative biology and taxonomic classification.</title>
        <authorList>
            <person name="Goeker M."/>
        </authorList>
    </citation>
    <scope>NUCLEOTIDE SEQUENCE [LARGE SCALE GENOMIC DNA]</scope>
    <source>
        <strain evidence="1 2">DSM 13328</strain>
    </source>
</reference>
<dbReference type="AlphaFoldDB" id="A0A484F827"/>
<accession>A0A484F827</accession>
<proteinExistence type="predicted"/>
<name>A0A484F827_9EURY</name>
<comment type="caution">
    <text evidence="1">The sequence shown here is derived from an EMBL/GenBank/DDBJ whole genome shotgun (WGS) entry which is preliminary data.</text>
</comment>
<dbReference type="RefSeq" id="WP_133516842.1">
    <property type="nucleotide sequence ID" value="NZ_JAHDUW010000001.1"/>
</dbReference>